<accession>A0A871R6F4</accession>
<dbReference type="OrthoDB" id="429143at2759"/>
<organism evidence="2 3">
    <name type="scientific">Dekkera bruxellensis</name>
    <name type="common">Brettanomyces custersii</name>
    <dbReference type="NCBI Taxonomy" id="5007"/>
    <lineage>
        <taxon>Eukaryota</taxon>
        <taxon>Fungi</taxon>
        <taxon>Dikarya</taxon>
        <taxon>Ascomycota</taxon>
        <taxon>Saccharomycotina</taxon>
        <taxon>Pichiomycetes</taxon>
        <taxon>Pichiales</taxon>
        <taxon>Pichiaceae</taxon>
        <taxon>Brettanomyces</taxon>
    </lineage>
</organism>
<feature type="domain" description="FAD dependent oxidoreductase" evidence="1">
    <location>
        <begin position="7"/>
        <end position="93"/>
    </location>
</feature>
<proteinExistence type="predicted"/>
<dbReference type="Proteomes" id="UP000663131">
    <property type="component" value="Chromosome 6"/>
</dbReference>
<name>A0A871R6F4_DEKBR</name>
<dbReference type="InterPro" id="IPR006076">
    <property type="entry name" value="FAD-dep_OxRdtase"/>
</dbReference>
<evidence type="ECO:0000259" key="1">
    <source>
        <dbReference type="Pfam" id="PF01266"/>
    </source>
</evidence>
<dbReference type="Gene3D" id="3.30.9.10">
    <property type="entry name" value="D-Amino Acid Oxidase, subunit A, domain 2"/>
    <property type="match status" value="1"/>
</dbReference>
<dbReference type="AlphaFoldDB" id="A0A871R6F4"/>
<dbReference type="EMBL" id="CP063134">
    <property type="protein sequence ID" value="QOU19318.1"/>
    <property type="molecule type" value="Genomic_DNA"/>
</dbReference>
<dbReference type="Pfam" id="PF01266">
    <property type="entry name" value="DAO"/>
    <property type="match status" value="1"/>
</dbReference>
<sequence length="122" mass="13455">MVLVTVTDVQYLRDVEKWFLETPRGNIIANKVVIATNAYTAAILPEFKGVIVPVKGCVSHLKPADHSIKKLPYNYYHAYPMEGDYVTARSDGSSTARYGKKKDSYASLASLAANNSITRGDK</sequence>
<dbReference type="KEGG" id="bbrx:BRETT_003465"/>
<dbReference type="InterPro" id="IPR036188">
    <property type="entry name" value="FAD/NAD-bd_sf"/>
</dbReference>
<evidence type="ECO:0000313" key="3">
    <source>
        <dbReference type="Proteomes" id="UP000663131"/>
    </source>
</evidence>
<dbReference type="RefSeq" id="XP_041135811.1">
    <property type="nucleotide sequence ID" value="XM_041281972.1"/>
</dbReference>
<protein>
    <recommendedName>
        <fullName evidence="1">FAD dependent oxidoreductase domain-containing protein</fullName>
    </recommendedName>
</protein>
<evidence type="ECO:0000313" key="2">
    <source>
        <dbReference type="EMBL" id="QOU19318.1"/>
    </source>
</evidence>
<gene>
    <name evidence="2" type="ORF">BRETT_003465</name>
</gene>
<dbReference type="Gene3D" id="3.50.50.60">
    <property type="entry name" value="FAD/NAD(P)-binding domain"/>
    <property type="match status" value="1"/>
</dbReference>
<dbReference type="GeneID" id="64575388"/>
<reference evidence="2" key="1">
    <citation type="submission" date="2020-10" db="EMBL/GenBank/DDBJ databases">
        <authorList>
            <person name="Palmer J.M."/>
        </authorList>
    </citation>
    <scope>NUCLEOTIDE SEQUENCE</scope>
    <source>
        <strain evidence="2">UCD 2041</strain>
    </source>
</reference>
<reference evidence="2" key="2">
    <citation type="journal article" name="BMC Genomics">
        <title>New genome assemblies reveal patterns of domestication and adaptation across Brettanomyces (Dekkera) species.</title>
        <authorList>
            <person name="Roach M.J."/>
            <person name="Borneman A.R."/>
        </authorList>
    </citation>
    <scope>NUCLEOTIDE SEQUENCE</scope>
    <source>
        <strain evidence="2">UCD 2041</strain>
    </source>
</reference>